<dbReference type="AlphaFoldDB" id="A0A842I997"/>
<gene>
    <name evidence="2" type="ORF">H7F16_09075</name>
</gene>
<keyword evidence="3" id="KW-1185">Reference proteome</keyword>
<keyword evidence="1" id="KW-0472">Membrane</keyword>
<accession>A0A842I997</accession>
<sequence>MLRIDFRRDESGLALTEYLVLLGLIGGGVIFTVLAFGGYLGENWRSWSGMYQMLSETAPTNASGP</sequence>
<evidence type="ECO:0000313" key="3">
    <source>
        <dbReference type="Proteomes" id="UP000555411"/>
    </source>
</evidence>
<comment type="caution">
    <text evidence="2">The sequence shown here is derived from an EMBL/GenBank/DDBJ whole genome shotgun (WGS) entry which is preliminary data.</text>
</comment>
<organism evidence="2 3">
    <name type="scientific">Paragemmobacter straminiformis</name>
    <dbReference type="NCBI Taxonomy" id="2045119"/>
    <lineage>
        <taxon>Bacteria</taxon>
        <taxon>Pseudomonadati</taxon>
        <taxon>Pseudomonadota</taxon>
        <taxon>Alphaproteobacteria</taxon>
        <taxon>Rhodobacterales</taxon>
        <taxon>Paracoccaceae</taxon>
        <taxon>Paragemmobacter</taxon>
    </lineage>
</organism>
<evidence type="ECO:0008006" key="4">
    <source>
        <dbReference type="Google" id="ProtNLM"/>
    </source>
</evidence>
<dbReference type="RefSeq" id="WP_185797236.1">
    <property type="nucleotide sequence ID" value="NZ_JACLQD010000002.1"/>
</dbReference>
<name>A0A842I997_9RHOB</name>
<reference evidence="2 3" key="1">
    <citation type="journal article" date="2017" name="Int. J. Syst. Evol. Microbiol.">
        <title>Gemmobacter straminiformis sp. nov., isolated from an artificial fountain.</title>
        <authorList>
            <person name="Kang J.Y."/>
            <person name="Kim M.J."/>
            <person name="Chun J."/>
            <person name="Son K.P."/>
            <person name="Jahng K.Y."/>
        </authorList>
    </citation>
    <scope>NUCLEOTIDE SEQUENCE [LARGE SCALE GENOMIC DNA]</scope>
    <source>
        <strain evidence="2 3">CAM-8</strain>
    </source>
</reference>
<keyword evidence="1" id="KW-0812">Transmembrane</keyword>
<feature type="transmembrane region" description="Helical" evidence="1">
    <location>
        <begin position="20"/>
        <end position="40"/>
    </location>
</feature>
<keyword evidence="1" id="KW-1133">Transmembrane helix</keyword>
<protein>
    <recommendedName>
        <fullName evidence="4">Flp family type IVb pilin</fullName>
    </recommendedName>
</protein>
<evidence type="ECO:0000256" key="1">
    <source>
        <dbReference type="SAM" id="Phobius"/>
    </source>
</evidence>
<dbReference type="EMBL" id="JACLQD010000002">
    <property type="protein sequence ID" value="MBC2835654.1"/>
    <property type="molecule type" value="Genomic_DNA"/>
</dbReference>
<evidence type="ECO:0000313" key="2">
    <source>
        <dbReference type="EMBL" id="MBC2835654.1"/>
    </source>
</evidence>
<dbReference type="Proteomes" id="UP000555411">
    <property type="component" value="Unassembled WGS sequence"/>
</dbReference>
<proteinExistence type="predicted"/>